<reference evidence="10" key="2">
    <citation type="submission" date="2023-01" db="EMBL/GenBank/DDBJ databases">
        <authorList>
            <person name="Petersen C."/>
        </authorList>
    </citation>
    <scope>NUCLEOTIDE SEQUENCE</scope>
    <source>
        <strain evidence="10">IBT 17514</strain>
    </source>
</reference>
<dbReference type="CDD" id="cd10917">
    <property type="entry name" value="CE4_NodB_like_6s_7s"/>
    <property type="match status" value="1"/>
</dbReference>
<comment type="caution">
    <text evidence="10">The sequence shown here is derived from an EMBL/GenBank/DDBJ whole genome shotgun (WGS) entry which is preliminary data.</text>
</comment>
<name>A0AAD6HV27_9EURO</name>
<proteinExistence type="predicted"/>
<evidence type="ECO:0000256" key="7">
    <source>
        <dbReference type="SAM" id="MobiDB-lite"/>
    </source>
</evidence>
<keyword evidence="2" id="KW-0479">Metal-binding</keyword>
<keyword evidence="4" id="KW-0378">Hydrolase</keyword>
<dbReference type="Pfam" id="PF01522">
    <property type="entry name" value="Polysacc_deac_1"/>
    <property type="match status" value="1"/>
</dbReference>
<feature type="domain" description="NodB homology" evidence="9">
    <location>
        <begin position="303"/>
        <end position="490"/>
    </location>
</feature>
<evidence type="ECO:0000313" key="11">
    <source>
        <dbReference type="Proteomes" id="UP001215712"/>
    </source>
</evidence>
<dbReference type="GO" id="GO:0016810">
    <property type="term" value="F:hydrolase activity, acting on carbon-nitrogen (but not peptide) bonds"/>
    <property type="evidence" value="ECO:0007669"/>
    <property type="project" value="InterPro"/>
</dbReference>
<keyword evidence="3 8" id="KW-0732">Signal</keyword>
<gene>
    <name evidence="10" type="ORF">N7493_001614</name>
</gene>
<keyword evidence="5" id="KW-0119">Carbohydrate metabolism</keyword>
<dbReference type="InterPro" id="IPR011330">
    <property type="entry name" value="Glyco_hydro/deAcase_b/a-brl"/>
</dbReference>
<feature type="region of interest" description="Disordered" evidence="7">
    <location>
        <begin position="162"/>
        <end position="232"/>
    </location>
</feature>
<dbReference type="AlphaFoldDB" id="A0AAD6HV27"/>
<keyword evidence="11" id="KW-1185">Reference proteome</keyword>
<dbReference type="GO" id="GO:0046872">
    <property type="term" value="F:metal ion binding"/>
    <property type="evidence" value="ECO:0007669"/>
    <property type="project" value="UniProtKB-KW"/>
</dbReference>
<sequence>MYFHVPLKFSCWFGLPLLPAVTGHFHAYAETPNWLATNGYQFHTPENQTPMPSLVIDTFQNPTHNDLGFWHGSGENLAVHHEPGSVRLYPTDPDQNFHTQFNIHGCFSLIPWKNQFIHVVFEGTEEFTVSLNEHNAECYPKRSPFPGVPDSVQASRYVMRSQPWPENDDQSDDSSDAGISSGKRTSRFNRRWETNETNSRPSKGSCEPDNDDSEDDPSHDPSHEPSPASPETTELFIPLSHFHINHNRVVSVSFTGFYTNESLTLRRVEIVSTIPPPSVVNNYFHIPEKVPSGTLILKCSRPNSFAFGIDDGQPQYAQEVMQILDEEDVRVTFFAVGAGLRDQSTNFTNFYREMMRKGHQVALHSNTHPKMEALPSLDKIDEEISRTIQVFHDELGIRSRYFRPPFGTVGARMRQQLASRIENPYIVNWSVDVEDWLWANTSTPENQLEAFYRGVARGGNLAVMHFLNPSTVEYLPQFIRYVKSAGLEIMRIDQCLEDPDSPLL</sequence>
<accession>A0AAD6HV27</accession>
<dbReference type="Proteomes" id="UP001215712">
    <property type="component" value="Unassembled WGS sequence"/>
</dbReference>
<evidence type="ECO:0000256" key="5">
    <source>
        <dbReference type="ARBA" id="ARBA00023277"/>
    </source>
</evidence>
<evidence type="ECO:0000256" key="3">
    <source>
        <dbReference type="ARBA" id="ARBA00022729"/>
    </source>
</evidence>
<evidence type="ECO:0000256" key="4">
    <source>
        <dbReference type="ARBA" id="ARBA00022801"/>
    </source>
</evidence>
<dbReference type="PANTHER" id="PTHR46471">
    <property type="entry name" value="CHITIN DEACETYLASE"/>
    <property type="match status" value="1"/>
</dbReference>
<evidence type="ECO:0000313" key="10">
    <source>
        <dbReference type="EMBL" id="KAJ5738459.1"/>
    </source>
</evidence>
<feature type="chain" id="PRO_5042066129" description="NodB homology domain-containing protein" evidence="8">
    <location>
        <begin position="23"/>
        <end position="504"/>
    </location>
</feature>
<dbReference type="GO" id="GO:0005975">
    <property type="term" value="P:carbohydrate metabolic process"/>
    <property type="evidence" value="ECO:0007669"/>
    <property type="project" value="InterPro"/>
</dbReference>
<evidence type="ECO:0000256" key="6">
    <source>
        <dbReference type="ARBA" id="ARBA00023285"/>
    </source>
</evidence>
<comment type="cofactor">
    <cofactor evidence="1">
        <name>Co(2+)</name>
        <dbReference type="ChEBI" id="CHEBI:48828"/>
    </cofactor>
</comment>
<feature type="signal peptide" evidence="8">
    <location>
        <begin position="1"/>
        <end position="22"/>
    </location>
</feature>
<evidence type="ECO:0000259" key="9">
    <source>
        <dbReference type="PROSITE" id="PS51677"/>
    </source>
</evidence>
<dbReference type="SUPFAM" id="SSF88713">
    <property type="entry name" value="Glycoside hydrolase/deacetylase"/>
    <property type="match status" value="1"/>
</dbReference>
<protein>
    <recommendedName>
        <fullName evidence="9">NodB homology domain-containing protein</fullName>
    </recommendedName>
</protein>
<dbReference type="Gene3D" id="3.20.20.370">
    <property type="entry name" value="Glycoside hydrolase/deacetylase"/>
    <property type="match status" value="1"/>
</dbReference>
<reference evidence="10" key="1">
    <citation type="journal article" date="2023" name="IMA Fungus">
        <title>Comparative genomic study of the Penicillium genus elucidates a diverse pangenome and 15 lateral gene transfer events.</title>
        <authorList>
            <person name="Petersen C."/>
            <person name="Sorensen T."/>
            <person name="Nielsen M.R."/>
            <person name="Sondergaard T.E."/>
            <person name="Sorensen J.L."/>
            <person name="Fitzpatrick D.A."/>
            <person name="Frisvad J.C."/>
            <person name="Nielsen K.L."/>
        </authorList>
    </citation>
    <scope>NUCLEOTIDE SEQUENCE</scope>
    <source>
        <strain evidence="10">IBT 17514</strain>
    </source>
</reference>
<evidence type="ECO:0000256" key="2">
    <source>
        <dbReference type="ARBA" id="ARBA00022723"/>
    </source>
</evidence>
<feature type="compositionally biased region" description="Acidic residues" evidence="7">
    <location>
        <begin position="166"/>
        <end position="175"/>
    </location>
</feature>
<dbReference type="PROSITE" id="PS51677">
    <property type="entry name" value="NODB"/>
    <property type="match status" value="1"/>
</dbReference>
<evidence type="ECO:0000256" key="8">
    <source>
        <dbReference type="SAM" id="SignalP"/>
    </source>
</evidence>
<dbReference type="EMBL" id="JAQJAN010000002">
    <property type="protein sequence ID" value="KAJ5738459.1"/>
    <property type="molecule type" value="Genomic_DNA"/>
</dbReference>
<dbReference type="PANTHER" id="PTHR46471:SF6">
    <property type="entry name" value="GLYCOSYL HYDROLASE"/>
    <property type="match status" value="1"/>
</dbReference>
<keyword evidence="6" id="KW-0170">Cobalt</keyword>
<dbReference type="InterPro" id="IPR002509">
    <property type="entry name" value="NODB_dom"/>
</dbReference>
<organism evidence="10 11">
    <name type="scientific">Penicillium malachiteum</name>
    <dbReference type="NCBI Taxonomy" id="1324776"/>
    <lineage>
        <taxon>Eukaryota</taxon>
        <taxon>Fungi</taxon>
        <taxon>Dikarya</taxon>
        <taxon>Ascomycota</taxon>
        <taxon>Pezizomycotina</taxon>
        <taxon>Eurotiomycetes</taxon>
        <taxon>Eurotiomycetidae</taxon>
        <taxon>Eurotiales</taxon>
        <taxon>Aspergillaceae</taxon>
        <taxon>Penicillium</taxon>
    </lineage>
</organism>
<evidence type="ECO:0000256" key="1">
    <source>
        <dbReference type="ARBA" id="ARBA00001941"/>
    </source>
</evidence>